<name>A0ABN2PCZ1_9MICO</name>
<proteinExistence type="predicted"/>
<evidence type="ECO:0000313" key="3">
    <source>
        <dbReference type="Proteomes" id="UP001501343"/>
    </source>
</evidence>
<feature type="transmembrane region" description="Helical" evidence="1">
    <location>
        <begin position="47"/>
        <end position="67"/>
    </location>
</feature>
<feature type="transmembrane region" description="Helical" evidence="1">
    <location>
        <begin position="146"/>
        <end position="166"/>
    </location>
</feature>
<feature type="transmembrane region" description="Helical" evidence="1">
    <location>
        <begin position="6"/>
        <end position="26"/>
    </location>
</feature>
<evidence type="ECO:0000256" key="1">
    <source>
        <dbReference type="SAM" id="Phobius"/>
    </source>
</evidence>
<dbReference type="Proteomes" id="UP001501343">
    <property type="component" value="Unassembled WGS sequence"/>
</dbReference>
<protein>
    <recommendedName>
        <fullName evidence="4">DUF998 domain-containing protein</fullName>
    </recommendedName>
</protein>
<comment type="caution">
    <text evidence="2">The sequence shown here is derived from an EMBL/GenBank/DDBJ whole genome shotgun (WGS) entry which is preliminary data.</text>
</comment>
<feature type="transmembrane region" description="Helical" evidence="1">
    <location>
        <begin position="113"/>
        <end position="134"/>
    </location>
</feature>
<keyword evidence="1" id="KW-1133">Transmembrane helix</keyword>
<keyword evidence="1" id="KW-0472">Membrane</keyword>
<sequence>MNPLASVLLLLGAGLTLVSLVVVHVLPTKLSPLRDPVSQYGITPFRGWYWSAAGGAAIAGVGGALLFSTIPGAIAIVTTVLLGVFAVARALIGVFPMDAPDAAKSRTGRTHNLLAFAAFASVTAAAFTGAGAIHDAGAPTLSTWSTIFGVIMALGTVGMILAAAIPALHGVFGLAERLIYAGFIAWFLTLGLTPLP</sequence>
<keyword evidence="3" id="KW-1185">Reference proteome</keyword>
<dbReference type="Pfam" id="PF06197">
    <property type="entry name" value="DUF998"/>
    <property type="match status" value="1"/>
</dbReference>
<accession>A0ABN2PCZ1</accession>
<dbReference type="RefSeq" id="WP_248145833.1">
    <property type="nucleotide sequence ID" value="NZ_BAAAOF010000002.1"/>
</dbReference>
<feature type="transmembrane region" description="Helical" evidence="1">
    <location>
        <begin position="178"/>
        <end position="195"/>
    </location>
</feature>
<evidence type="ECO:0000313" key="2">
    <source>
        <dbReference type="EMBL" id="GAA1918486.1"/>
    </source>
</evidence>
<keyword evidence="1" id="KW-0812">Transmembrane</keyword>
<feature type="transmembrane region" description="Helical" evidence="1">
    <location>
        <begin position="73"/>
        <end position="92"/>
    </location>
</feature>
<dbReference type="InterPro" id="IPR009339">
    <property type="entry name" value="DUF998"/>
</dbReference>
<evidence type="ECO:0008006" key="4">
    <source>
        <dbReference type="Google" id="ProtNLM"/>
    </source>
</evidence>
<dbReference type="EMBL" id="BAAAOF010000002">
    <property type="protein sequence ID" value="GAA1918486.1"/>
    <property type="molecule type" value="Genomic_DNA"/>
</dbReference>
<gene>
    <name evidence="2" type="ORF">GCM10009775_08830</name>
</gene>
<reference evidence="2 3" key="1">
    <citation type="journal article" date="2019" name="Int. J. Syst. Evol. Microbiol.">
        <title>The Global Catalogue of Microorganisms (GCM) 10K type strain sequencing project: providing services to taxonomists for standard genome sequencing and annotation.</title>
        <authorList>
            <consortium name="The Broad Institute Genomics Platform"/>
            <consortium name="The Broad Institute Genome Sequencing Center for Infectious Disease"/>
            <person name="Wu L."/>
            <person name="Ma J."/>
        </authorList>
    </citation>
    <scope>NUCLEOTIDE SEQUENCE [LARGE SCALE GENOMIC DNA]</scope>
    <source>
        <strain evidence="2 3">JCM 14900</strain>
    </source>
</reference>
<organism evidence="2 3">
    <name type="scientific">Microbacterium aoyamense</name>
    <dbReference type="NCBI Taxonomy" id="344166"/>
    <lineage>
        <taxon>Bacteria</taxon>
        <taxon>Bacillati</taxon>
        <taxon>Actinomycetota</taxon>
        <taxon>Actinomycetes</taxon>
        <taxon>Micrococcales</taxon>
        <taxon>Microbacteriaceae</taxon>
        <taxon>Microbacterium</taxon>
    </lineage>
</organism>